<name>A0A9D2M362_9FIRM</name>
<keyword evidence="1" id="KW-1133">Transmembrane helix</keyword>
<reference evidence="2" key="2">
    <citation type="submission" date="2021-04" db="EMBL/GenBank/DDBJ databases">
        <authorList>
            <person name="Gilroy R."/>
        </authorList>
    </citation>
    <scope>NUCLEOTIDE SEQUENCE</scope>
    <source>
        <strain evidence="2">ChiBcec8-14828</strain>
    </source>
</reference>
<dbReference type="EMBL" id="DWYA01000050">
    <property type="protein sequence ID" value="HJB39796.1"/>
    <property type="molecule type" value="Genomic_DNA"/>
</dbReference>
<dbReference type="AlphaFoldDB" id="A0A9D2M362"/>
<feature type="transmembrane region" description="Helical" evidence="1">
    <location>
        <begin position="36"/>
        <end position="53"/>
    </location>
</feature>
<dbReference type="Proteomes" id="UP000824209">
    <property type="component" value="Unassembled WGS sequence"/>
</dbReference>
<reference evidence="2" key="1">
    <citation type="journal article" date="2021" name="PeerJ">
        <title>Extensive microbial diversity within the chicken gut microbiome revealed by metagenomics and culture.</title>
        <authorList>
            <person name="Gilroy R."/>
            <person name="Ravi A."/>
            <person name="Getino M."/>
            <person name="Pursley I."/>
            <person name="Horton D.L."/>
            <person name="Alikhan N.F."/>
            <person name="Baker D."/>
            <person name="Gharbi K."/>
            <person name="Hall N."/>
            <person name="Watson M."/>
            <person name="Adriaenssens E.M."/>
            <person name="Foster-Nyarko E."/>
            <person name="Jarju S."/>
            <person name="Secka A."/>
            <person name="Antonio M."/>
            <person name="Oren A."/>
            <person name="Chaudhuri R.R."/>
            <person name="La Ragione R."/>
            <person name="Hildebrand F."/>
            <person name="Pallen M.J."/>
        </authorList>
    </citation>
    <scope>NUCLEOTIDE SEQUENCE</scope>
    <source>
        <strain evidence="2">ChiBcec8-14828</strain>
    </source>
</reference>
<keyword evidence="1" id="KW-0812">Transmembrane</keyword>
<sequence length="59" mass="6402">MKEQLKGIAAILFGILLCSAEEGLNSIVLHNFSDFPFSLLGLLFGGIGLFLVFRSSAER</sequence>
<evidence type="ECO:0000256" key="1">
    <source>
        <dbReference type="SAM" id="Phobius"/>
    </source>
</evidence>
<proteinExistence type="predicted"/>
<keyword evidence="1" id="KW-0472">Membrane</keyword>
<comment type="caution">
    <text evidence="2">The sequence shown here is derived from an EMBL/GenBank/DDBJ whole genome shotgun (WGS) entry which is preliminary data.</text>
</comment>
<organism evidence="2 3">
    <name type="scientific">Candidatus Ruthenibacterium avium</name>
    <dbReference type="NCBI Taxonomy" id="2838751"/>
    <lineage>
        <taxon>Bacteria</taxon>
        <taxon>Bacillati</taxon>
        <taxon>Bacillota</taxon>
        <taxon>Clostridia</taxon>
        <taxon>Eubacteriales</taxon>
        <taxon>Oscillospiraceae</taxon>
        <taxon>Ruthenibacterium</taxon>
    </lineage>
</organism>
<evidence type="ECO:0000313" key="2">
    <source>
        <dbReference type="EMBL" id="HJB39796.1"/>
    </source>
</evidence>
<gene>
    <name evidence="2" type="ORF">H9943_05305</name>
</gene>
<accession>A0A9D2M362</accession>
<protein>
    <submittedName>
        <fullName evidence="2">Uncharacterized protein</fullName>
    </submittedName>
</protein>
<evidence type="ECO:0000313" key="3">
    <source>
        <dbReference type="Proteomes" id="UP000824209"/>
    </source>
</evidence>